<feature type="region of interest" description="Disordered" evidence="1">
    <location>
        <begin position="1"/>
        <end position="21"/>
    </location>
</feature>
<accession>A0A8H3TU19</accession>
<dbReference type="AlphaFoldDB" id="A0A8H3TU19"/>
<dbReference type="Proteomes" id="UP000620104">
    <property type="component" value="Unassembled WGS sequence"/>
</dbReference>
<protein>
    <submittedName>
        <fullName evidence="2">Uncharacterized protein</fullName>
    </submittedName>
</protein>
<evidence type="ECO:0000256" key="1">
    <source>
        <dbReference type="SAM" id="MobiDB-lite"/>
    </source>
</evidence>
<evidence type="ECO:0000313" key="3">
    <source>
        <dbReference type="Proteomes" id="UP000620104"/>
    </source>
</evidence>
<organism evidence="2 3">
    <name type="scientific">Naganishia liquefaciens</name>
    <dbReference type="NCBI Taxonomy" id="104408"/>
    <lineage>
        <taxon>Eukaryota</taxon>
        <taxon>Fungi</taxon>
        <taxon>Dikarya</taxon>
        <taxon>Basidiomycota</taxon>
        <taxon>Agaricomycotina</taxon>
        <taxon>Tremellomycetes</taxon>
        <taxon>Filobasidiales</taxon>
        <taxon>Filobasidiaceae</taxon>
        <taxon>Naganishia</taxon>
    </lineage>
</organism>
<evidence type="ECO:0000313" key="2">
    <source>
        <dbReference type="EMBL" id="GHJ87541.1"/>
    </source>
</evidence>
<reference evidence="2" key="1">
    <citation type="submission" date="2020-07" db="EMBL/GenBank/DDBJ databases">
        <title>Draft Genome Sequence of a Deep-Sea Yeast, Naganishia (Cryptococcus) liquefaciens strain N6.</title>
        <authorList>
            <person name="Han Y.W."/>
            <person name="Kajitani R."/>
            <person name="Morimoto H."/>
            <person name="Parhat M."/>
            <person name="Tsubouchi H."/>
            <person name="Bakenova O."/>
            <person name="Ogata M."/>
            <person name="Argunhan B."/>
            <person name="Aoki R."/>
            <person name="Kajiwara S."/>
            <person name="Itoh T."/>
            <person name="Iwasaki H."/>
        </authorList>
    </citation>
    <scope>NUCLEOTIDE SEQUENCE</scope>
    <source>
        <strain evidence="2">N6</strain>
    </source>
</reference>
<keyword evidence="3" id="KW-1185">Reference proteome</keyword>
<sequence>MSSSNSLQSTTDNPEPSLLNDHQKRELGDILTAGKNSLARVPSEGLGEKVGDLPPLLDQLLDYATQGKFTTRHAYALYFLRDKLRILEKQTAAFQAKRKLHQRRQPIDDDPQWKDLWPSLHALVKFTDDLQTRLDHALSLHFTSDDVEGSAVHLGYFRYKPESDSLAILRSRKFQARKGGQIYRADIEQGVQRSFDNVNRKATASELCGKLANVKEMSQMSFLPTDPQFKEDYLKFTCSAIESSIHFALDTVTPSFELSSLSHEGEQATGIQAGGSLIVTQKELQEITNAFKDLLAMLEPILGKVATSEAKSRSKAVLILQEWIEQKDDILSAVAESSSLDAILDVEYHGRGSRSLVRLLETFSADKGFRDSIRPDTPASRVRQIRLVVWKLLNALPGGGEEAKLIRLAAFNPSSDSEGSMIQPDSIYALTFSDNAVSERPSQQTRKTRLVVDSESLQDFAALTDSLIAQLNAAKQDGRFTHDLKTVQGRLKVLQDGVMQPSIEEEGVDATNSQAFSTILSATETAVSTLLTREESPASGAGTVAGHESTERTADTLMHDRPETPQ</sequence>
<comment type="caution">
    <text evidence="2">The sequence shown here is derived from an EMBL/GenBank/DDBJ whole genome shotgun (WGS) entry which is preliminary data.</text>
</comment>
<dbReference type="EMBL" id="BLZA01000023">
    <property type="protein sequence ID" value="GHJ87541.1"/>
    <property type="molecule type" value="Genomic_DNA"/>
</dbReference>
<feature type="region of interest" description="Disordered" evidence="1">
    <location>
        <begin position="531"/>
        <end position="566"/>
    </location>
</feature>
<proteinExistence type="predicted"/>
<feature type="compositionally biased region" description="Polar residues" evidence="1">
    <location>
        <begin position="1"/>
        <end position="14"/>
    </location>
</feature>
<gene>
    <name evidence="2" type="ORF">NliqN6_3943</name>
</gene>
<name>A0A8H3TU19_9TREE</name>
<feature type="compositionally biased region" description="Basic and acidic residues" evidence="1">
    <location>
        <begin position="548"/>
        <end position="566"/>
    </location>
</feature>